<feature type="non-terminal residue" evidence="9">
    <location>
        <position position="84"/>
    </location>
</feature>
<evidence type="ECO:0000256" key="6">
    <source>
        <dbReference type="ARBA" id="ARBA00022989"/>
    </source>
</evidence>
<dbReference type="EMBL" id="JABZRA010000109">
    <property type="protein sequence ID" value="MBF1273225.1"/>
    <property type="molecule type" value="Genomic_DNA"/>
</dbReference>
<evidence type="ECO:0000256" key="8">
    <source>
        <dbReference type="SAM" id="Phobius"/>
    </source>
</evidence>
<feature type="transmembrane region" description="Helical" evidence="8">
    <location>
        <begin position="14"/>
        <end position="33"/>
    </location>
</feature>
<evidence type="ECO:0000256" key="3">
    <source>
        <dbReference type="ARBA" id="ARBA00022448"/>
    </source>
</evidence>
<evidence type="ECO:0000313" key="10">
    <source>
        <dbReference type="Proteomes" id="UP000775770"/>
    </source>
</evidence>
<reference evidence="9" key="1">
    <citation type="submission" date="2020-04" db="EMBL/GenBank/DDBJ databases">
        <title>Deep metagenomics examines the oral microbiome during advanced dental caries in children, revealing novel taxa and co-occurrences with host molecules.</title>
        <authorList>
            <person name="Baker J.L."/>
            <person name="Morton J.T."/>
            <person name="Dinis M."/>
            <person name="Alvarez R."/>
            <person name="Tran N.C."/>
            <person name="Knight R."/>
            <person name="Edlund A."/>
        </authorList>
    </citation>
    <scope>NUCLEOTIDE SEQUENCE</scope>
    <source>
        <strain evidence="9">JCVI_38_bin.19</strain>
    </source>
</reference>
<dbReference type="AlphaFoldDB" id="A0A930GW73"/>
<keyword evidence="6 8" id="KW-1133">Transmembrane helix</keyword>
<dbReference type="Proteomes" id="UP000775770">
    <property type="component" value="Unassembled WGS sequence"/>
</dbReference>
<organism evidence="9 10">
    <name type="scientific">Oribacterium sinus</name>
    <dbReference type="NCBI Taxonomy" id="237576"/>
    <lineage>
        <taxon>Bacteria</taxon>
        <taxon>Bacillati</taxon>
        <taxon>Bacillota</taxon>
        <taxon>Clostridia</taxon>
        <taxon>Lachnospirales</taxon>
        <taxon>Lachnospiraceae</taxon>
        <taxon>Oribacterium</taxon>
    </lineage>
</organism>
<keyword evidence="5 8" id="KW-0812">Transmembrane</keyword>
<name>A0A930GW73_9FIRM</name>
<dbReference type="PANTHER" id="PTHR30330">
    <property type="entry name" value="AGSS FAMILY TRANSPORTER, SODIUM-ALANINE"/>
    <property type="match status" value="1"/>
</dbReference>
<evidence type="ECO:0000256" key="1">
    <source>
        <dbReference type="ARBA" id="ARBA00004651"/>
    </source>
</evidence>
<gene>
    <name evidence="9" type="ORF">HXM90_07405</name>
</gene>
<comment type="caution">
    <text evidence="9">The sequence shown here is derived from an EMBL/GenBank/DDBJ whole genome shotgun (WGS) entry which is preliminary data.</text>
</comment>
<dbReference type="InterPro" id="IPR001463">
    <property type="entry name" value="Na/Ala_symport"/>
</dbReference>
<evidence type="ECO:0000256" key="4">
    <source>
        <dbReference type="ARBA" id="ARBA00022475"/>
    </source>
</evidence>
<keyword evidence="4" id="KW-1003">Cell membrane</keyword>
<keyword evidence="3" id="KW-0813">Transport</keyword>
<protein>
    <submittedName>
        <fullName evidence="9">Sodium:alanine symporter family protein</fullName>
    </submittedName>
</protein>
<comment type="similarity">
    <text evidence="2">Belongs to the alanine or glycine:cation symporter (AGCS) (TC 2.A.25) family.</text>
</comment>
<comment type="subcellular location">
    <subcellularLocation>
        <location evidence="1">Cell membrane</location>
        <topology evidence="1">Multi-pass membrane protein</topology>
    </subcellularLocation>
</comment>
<accession>A0A930GW73</accession>
<sequence length="84" mass="9401">MSVLQDFIGKGNTFLWSFLLIFLLCGTGIYYTIRLRFIQLRRLGEGFKLVFGHFSLKGEKHEKGEMSPFQAIATAIAAQVGTGN</sequence>
<evidence type="ECO:0000256" key="5">
    <source>
        <dbReference type="ARBA" id="ARBA00022692"/>
    </source>
</evidence>
<keyword evidence="7 8" id="KW-0472">Membrane</keyword>
<dbReference type="PANTHER" id="PTHR30330:SF14">
    <property type="entry name" value="SODIUM_AMINO ACID (ALANINE) SYMPORTER"/>
    <property type="match status" value="1"/>
</dbReference>
<evidence type="ECO:0000313" key="9">
    <source>
        <dbReference type="EMBL" id="MBF1273225.1"/>
    </source>
</evidence>
<proteinExistence type="inferred from homology"/>
<evidence type="ECO:0000256" key="2">
    <source>
        <dbReference type="ARBA" id="ARBA00009261"/>
    </source>
</evidence>
<evidence type="ECO:0000256" key="7">
    <source>
        <dbReference type="ARBA" id="ARBA00023136"/>
    </source>
</evidence>
<dbReference type="GO" id="GO:0005283">
    <property type="term" value="F:amino acid:sodium symporter activity"/>
    <property type="evidence" value="ECO:0007669"/>
    <property type="project" value="InterPro"/>
</dbReference>
<dbReference type="GO" id="GO:0005886">
    <property type="term" value="C:plasma membrane"/>
    <property type="evidence" value="ECO:0007669"/>
    <property type="project" value="UniProtKB-SubCell"/>
</dbReference>